<name>A0A6J6S9H3_9ZZZZ</name>
<organism evidence="2">
    <name type="scientific">freshwater metagenome</name>
    <dbReference type="NCBI Taxonomy" id="449393"/>
    <lineage>
        <taxon>unclassified sequences</taxon>
        <taxon>metagenomes</taxon>
        <taxon>ecological metagenomes</taxon>
    </lineage>
</organism>
<evidence type="ECO:0000313" key="2">
    <source>
        <dbReference type="EMBL" id="CAB4731486.1"/>
    </source>
</evidence>
<accession>A0A6J6S9H3</accession>
<feature type="compositionally biased region" description="Acidic residues" evidence="1">
    <location>
        <begin position="219"/>
        <end position="228"/>
    </location>
</feature>
<gene>
    <name evidence="2" type="ORF">UFOPK2761_00536</name>
</gene>
<protein>
    <submittedName>
        <fullName evidence="2">Unannotated protein</fullName>
    </submittedName>
</protein>
<dbReference type="AlphaFoldDB" id="A0A6J6S9H3"/>
<proteinExistence type="predicted"/>
<dbReference type="EMBL" id="CAEZYQ010000003">
    <property type="protein sequence ID" value="CAB4731486.1"/>
    <property type="molecule type" value="Genomic_DNA"/>
</dbReference>
<evidence type="ECO:0000256" key="1">
    <source>
        <dbReference type="SAM" id="MobiDB-lite"/>
    </source>
</evidence>
<reference evidence="2" key="1">
    <citation type="submission" date="2020-05" db="EMBL/GenBank/DDBJ databases">
        <authorList>
            <person name="Chiriac C."/>
            <person name="Salcher M."/>
            <person name="Ghai R."/>
            <person name="Kavagutti S V."/>
        </authorList>
    </citation>
    <scope>NUCLEOTIDE SEQUENCE</scope>
</reference>
<sequence>MVDEGGSTARRIAEHCLQVSSGLGLTDEQVETGLDRPAAKAARVRRCHQAAGTVLALLALVACGGKDPQTPGPSAPTEPGASLGLTAPGTVLDIGETARIPLEERTAASDGEPNVIDLTVTSVARADPSLFDDIPGTPYFARLTFTAVSGDAQRFFPADVVVGWSGDTQLRPIASPAIVDGCARVGFTAPEPPLGSSMDTCVTFVVEPGGAPLDRIGYDDNDTYDDQEGTAVEWR</sequence>
<feature type="region of interest" description="Disordered" evidence="1">
    <location>
        <begin position="216"/>
        <end position="235"/>
    </location>
</feature>